<dbReference type="GO" id="GO:0048015">
    <property type="term" value="P:phosphatidylinositol-mediated signaling"/>
    <property type="evidence" value="ECO:0007669"/>
    <property type="project" value="TreeGrafter"/>
</dbReference>
<dbReference type="AlphaFoldDB" id="A0A448WSL3"/>
<dbReference type="InterPro" id="IPR015433">
    <property type="entry name" value="PI3/4_kinase"/>
</dbReference>
<protein>
    <submittedName>
        <fullName evidence="2">Uncharacterized protein</fullName>
    </submittedName>
</protein>
<evidence type="ECO:0000256" key="1">
    <source>
        <dbReference type="ARBA" id="ARBA00006209"/>
    </source>
</evidence>
<organism evidence="2 3">
    <name type="scientific">Protopolystoma xenopodis</name>
    <dbReference type="NCBI Taxonomy" id="117903"/>
    <lineage>
        <taxon>Eukaryota</taxon>
        <taxon>Metazoa</taxon>
        <taxon>Spiralia</taxon>
        <taxon>Lophotrochozoa</taxon>
        <taxon>Platyhelminthes</taxon>
        <taxon>Monogenea</taxon>
        <taxon>Polyopisthocotylea</taxon>
        <taxon>Polystomatidea</taxon>
        <taxon>Polystomatidae</taxon>
        <taxon>Protopolystoma</taxon>
    </lineage>
</organism>
<dbReference type="PANTHER" id="PTHR10048">
    <property type="entry name" value="PHOSPHATIDYLINOSITOL KINASE"/>
    <property type="match status" value="1"/>
</dbReference>
<dbReference type="InterPro" id="IPR016024">
    <property type="entry name" value="ARM-type_fold"/>
</dbReference>
<evidence type="ECO:0000313" key="3">
    <source>
        <dbReference type="Proteomes" id="UP000784294"/>
    </source>
</evidence>
<evidence type="ECO:0000313" key="2">
    <source>
        <dbReference type="EMBL" id="VEL19207.1"/>
    </source>
</evidence>
<dbReference type="GO" id="GO:0005737">
    <property type="term" value="C:cytoplasm"/>
    <property type="evidence" value="ECO:0007669"/>
    <property type="project" value="TreeGrafter"/>
</dbReference>
<dbReference type="EMBL" id="CAAALY010040605">
    <property type="protein sequence ID" value="VEL19207.1"/>
    <property type="molecule type" value="Genomic_DNA"/>
</dbReference>
<dbReference type="Gene3D" id="3.30.1010.10">
    <property type="entry name" value="Phosphatidylinositol 3-kinase Catalytic Subunit, Chain A, domain 4"/>
    <property type="match status" value="1"/>
</dbReference>
<dbReference type="GO" id="GO:0046854">
    <property type="term" value="P:phosphatidylinositol phosphate biosynthetic process"/>
    <property type="evidence" value="ECO:0007669"/>
    <property type="project" value="InterPro"/>
</dbReference>
<proteinExistence type="inferred from homology"/>
<dbReference type="OrthoDB" id="6275502at2759"/>
<keyword evidence="3" id="KW-1185">Reference proteome</keyword>
<gene>
    <name evidence="2" type="ORF">PXEA_LOCUS12647</name>
</gene>
<dbReference type="PANTHER" id="PTHR10048:SF15">
    <property type="entry name" value="PHOSPHATIDYLINOSITOL 4-KINASE ALPHA"/>
    <property type="match status" value="1"/>
</dbReference>
<reference evidence="2" key="1">
    <citation type="submission" date="2018-11" db="EMBL/GenBank/DDBJ databases">
        <authorList>
            <consortium name="Pathogen Informatics"/>
        </authorList>
    </citation>
    <scope>NUCLEOTIDE SEQUENCE</scope>
</reference>
<dbReference type="GO" id="GO:0005886">
    <property type="term" value="C:plasma membrane"/>
    <property type="evidence" value="ECO:0007669"/>
    <property type="project" value="TreeGrafter"/>
</dbReference>
<dbReference type="GO" id="GO:0004430">
    <property type="term" value="F:1-phosphatidylinositol 4-kinase activity"/>
    <property type="evidence" value="ECO:0007669"/>
    <property type="project" value="TreeGrafter"/>
</dbReference>
<dbReference type="Proteomes" id="UP000784294">
    <property type="component" value="Unassembled WGS sequence"/>
</dbReference>
<dbReference type="SUPFAM" id="SSF48371">
    <property type="entry name" value="ARM repeat"/>
    <property type="match status" value="1"/>
</dbReference>
<comment type="caution">
    <text evidence="2">The sequence shown here is derived from an EMBL/GenBank/DDBJ whole genome shotgun (WGS) entry which is preliminary data.</text>
</comment>
<sequence>MGYLTEFILSSAQRSPLLAHQMLWNIKTNIFRDEEALERDAEIGLQLDAMSEEIKNGFTGPALAFYRREFEFFDQITGVSGEIRTFPKGTARKKACLEALNRIKLRPGCYLPSNPESIVLEIDYQSGTPMQSAAKAPFLAKFKAGFQYIISHLKNLWLNKK</sequence>
<name>A0A448WSL3_9PLAT</name>
<accession>A0A448WSL3</accession>
<comment type="similarity">
    <text evidence="1">Belongs to the PI3/PI4-kinase family. Type III PI4K subfamily.</text>
</comment>